<accession>A0A9W8LEP5</accession>
<evidence type="ECO:0000256" key="1">
    <source>
        <dbReference type="SAM" id="Coils"/>
    </source>
</evidence>
<evidence type="ECO:0000313" key="4">
    <source>
        <dbReference type="Proteomes" id="UP001140217"/>
    </source>
</evidence>
<proteinExistence type="predicted"/>
<name>A0A9W8LEP5_9FUNG</name>
<dbReference type="AlphaFoldDB" id="A0A9W8LEP5"/>
<sequence>MRVAYANSTGGSGRATPEEPEGPEARMGALSIGATEPAGEDEQPSELEQAYMEIDALNKVVADLKSELAKKEAAEKKAGGETVASLMERVSGLRRTVQQLNRIIQGKCEVSVPRGGRTCKLALGDVDAADAGICEALSPVYDDVMTMVVCGLSADMAALKEVFGQCGVPSQALFGAEYLHQDYVLLSTATSFRAEVMGVLEDLGAEVVAPEDASVSRIVGISDGDRASLAQKIEDRLAARLDDMRARQLYVQADQVTRLAARAGIWTAAAALPDSGRFHNFGRR</sequence>
<reference evidence="3" key="1">
    <citation type="submission" date="2022-07" db="EMBL/GenBank/DDBJ databases">
        <title>Phylogenomic reconstructions and comparative analyses of Kickxellomycotina fungi.</title>
        <authorList>
            <person name="Reynolds N.K."/>
            <person name="Stajich J.E."/>
            <person name="Barry K."/>
            <person name="Grigoriev I.V."/>
            <person name="Crous P."/>
            <person name="Smith M.E."/>
        </authorList>
    </citation>
    <scope>NUCLEOTIDE SEQUENCE</scope>
    <source>
        <strain evidence="3">NBRC 105414</strain>
    </source>
</reference>
<feature type="region of interest" description="Disordered" evidence="2">
    <location>
        <begin position="1"/>
        <end position="45"/>
    </location>
</feature>
<feature type="coiled-coil region" evidence="1">
    <location>
        <begin position="47"/>
        <end position="103"/>
    </location>
</feature>
<evidence type="ECO:0000256" key="2">
    <source>
        <dbReference type="SAM" id="MobiDB-lite"/>
    </source>
</evidence>
<dbReference type="EMBL" id="JANBUL010000297">
    <property type="protein sequence ID" value="KAJ2777362.1"/>
    <property type="molecule type" value="Genomic_DNA"/>
</dbReference>
<comment type="caution">
    <text evidence="3">The sequence shown here is derived from an EMBL/GenBank/DDBJ whole genome shotgun (WGS) entry which is preliminary data.</text>
</comment>
<protein>
    <submittedName>
        <fullName evidence="3">Uncharacterized protein</fullName>
    </submittedName>
</protein>
<dbReference type="Proteomes" id="UP001140217">
    <property type="component" value="Unassembled WGS sequence"/>
</dbReference>
<evidence type="ECO:0000313" key="3">
    <source>
        <dbReference type="EMBL" id="KAJ2777362.1"/>
    </source>
</evidence>
<organism evidence="3 4">
    <name type="scientific">Coemansia javaensis</name>
    <dbReference type="NCBI Taxonomy" id="2761396"/>
    <lineage>
        <taxon>Eukaryota</taxon>
        <taxon>Fungi</taxon>
        <taxon>Fungi incertae sedis</taxon>
        <taxon>Zoopagomycota</taxon>
        <taxon>Kickxellomycotina</taxon>
        <taxon>Kickxellomycetes</taxon>
        <taxon>Kickxellales</taxon>
        <taxon>Kickxellaceae</taxon>
        <taxon>Coemansia</taxon>
    </lineage>
</organism>
<gene>
    <name evidence="3" type="ORF">H4R18_005193</name>
</gene>
<keyword evidence="1" id="KW-0175">Coiled coil</keyword>
<keyword evidence="4" id="KW-1185">Reference proteome</keyword>